<proteinExistence type="predicted"/>
<protein>
    <recommendedName>
        <fullName evidence="3">PAAR domain-containing protein</fullName>
    </recommendedName>
</protein>
<evidence type="ECO:0000313" key="1">
    <source>
        <dbReference type="EMBL" id="MET1475425.1"/>
    </source>
</evidence>
<organism evidence="1 2">
    <name type="scientific">Burkholderia sola</name>
    <dbReference type="NCBI Taxonomy" id="2843302"/>
    <lineage>
        <taxon>Bacteria</taxon>
        <taxon>Pseudomonadati</taxon>
        <taxon>Pseudomonadota</taxon>
        <taxon>Betaproteobacteria</taxon>
        <taxon>Burkholderiales</taxon>
        <taxon>Burkholderiaceae</taxon>
        <taxon>Burkholderia</taxon>
        <taxon>Burkholderia cepacia complex</taxon>
    </lineage>
</organism>
<accession>A0ABV2C8P4</accession>
<evidence type="ECO:0008006" key="3">
    <source>
        <dbReference type="Google" id="ProtNLM"/>
    </source>
</evidence>
<gene>
    <name evidence="1" type="ORF">ABXL37_14290</name>
</gene>
<evidence type="ECO:0000313" key="2">
    <source>
        <dbReference type="Proteomes" id="UP001548587"/>
    </source>
</evidence>
<comment type="caution">
    <text evidence="1">The sequence shown here is derived from an EMBL/GenBank/DDBJ whole genome shotgun (WGS) entry which is preliminary data.</text>
</comment>
<reference evidence="1 2" key="1">
    <citation type="submission" date="2024-06" db="EMBL/GenBank/DDBJ databases">
        <title>Burkholderia sola in Mexico.</title>
        <authorList>
            <person name="Estrada P."/>
        </authorList>
    </citation>
    <scope>NUCLEOTIDE SEQUENCE [LARGE SCALE GENOMIC DNA]</scope>
    <source>
        <strain evidence="1 2">CpTa8-5</strain>
    </source>
</reference>
<sequence>MIRYFLAKGDRAGEAVIVEGLDSVTCSNPPPKVHIATLDMKTYCSACKREGYIAPQGPRWPGTGPNGKQWALSGDINVCGCNPPPIFYAERGMRMTFTAGEAAALNGRKKSDAAERSFARAAAVHDEQFALLDGSRRPLANIRYRIVTDTGQIFTGTTDTAGQTHRIATDAAASLKIFTEAY</sequence>
<dbReference type="EMBL" id="JBEWCH010000007">
    <property type="protein sequence ID" value="MET1475425.1"/>
    <property type="molecule type" value="Genomic_DNA"/>
</dbReference>
<dbReference type="RefSeq" id="WP_209925804.1">
    <property type="nucleotide sequence ID" value="NZ_JBEWCH010000007.1"/>
</dbReference>
<dbReference type="CDD" id="cd14744">
    <property type="entry name" value="PAAR_CT_2"/>
    <property type="match status" value="1"/>
</dbReference>
<name>A0ABV2C8P4_9BURK</name>
<keyword evidence="2" id="KW-1185">Reference proteome</keyword>
<dbReference type="Proteomes" id="UP001548587">
    <property type="component" value="Unassembled WGS sequence"/>
</dbReference>